<gene>
    <name evidence="8" type="ORF">ACFQO7_14810</name>
</gene>
<dbReference type="InterPro" id="IPR010998">
    <property type="entry name" value="Integrase_recombinase_N"/>
</dbReference>
<evidence type="ECO:0000256" key="5">
    <source>
        <dbReference type="PROSITE-ProRule" id="PRU01248"/>
    </source>
</evidence>
<sequence>MAWMENTGRSFRVRRRHRGRTVTDSTYPTEAEAVARLAQLAAARREIRRHLADVPAPTLRQWVGMWLPSHTAGPVTLARYESMLRVHILPRFGDQHLDEISRNDVKAFALDLRARLAPVSVRSVVTLLGLVLREAIEEHYLYFDPTGRLRLRDGIAVPRPVATPGQVWQIASRMPDLITRTLVVTAAYTGARIGELLGLDRRNVHLDTGVIDVVPKVGALHEEGGDRWLGDPKTAASVRQIALTPFLVEGLGILLAAHPHGTVFCIGDGDWMWRTTYVQRYWRPACDGRADRGWAPILAGLRFHDLRHAHRTWMDEDRIPEVLKNQRLGHAMPGIAGVYSHVTEAMQPPLLEALQRRWQDSGARWWTPEEVPIMKGKRSPVQVADSHRARNLGRHRKPVTAI</sequence>
<feature type="domain" description="Tyr recombinase" evidence="6">
    <location>
        <begin position="156"/>
        <end position="352"/>
    </location>
</feature>
<dbReference type="EMBL" id="JBHTAC010000013">
    <property type="protein sequence ID" value="MFC7243743.1"/>
    <property type="molecule type" value="Genomic_DNA"/>
</dbReference>
<dbReference type="InterPro" id="IPR013762">
    <property type="entry name" value="Integrase-like_cat_sf"/>
</dbReference>
<dbReference type="Pfam" id="PF14659">
    <property type="entry name" value="Phage_int_SAM_3"/>
    <property type="match status" value="1"/>
</dbReference>
<dbReference type="InterPro" id="IPR002104">
    <property type="entry name" value="Integrase_catalytic"/>
</dbReference>
<evidence type="ECO:0000256" key="4">
    <source>
        <dbReference type="ARBA" id="ARBA00023172"/>
    </source>
</evidence>
<evidence type="ECO:0000313" key="9">
    <source>
        <dbReference type="Proteomes" id="UP001596392"/>
    </source>
</evidence>
<reference evidence="9" key="1">
    <citation type="journal article" date="2019" name="Int. J. Syst. Evol. Microbiol.">
        <title>The Global Catalogue of Microorganisms (GCM) 10K type strain sequencing project: providing services to taxonomists for standard genome sequencing and annotation.</title>
        <authorList>
            <consortium name="The Broad Institute Genomics Platform"/>
            <consortium name="The Broad Institute Genome Sequencing Center for Infectious Disease"/>
            <person name="Wu L."/>
            <person name="Ma J."/>
        </authorList>
    </citation>
    <scope>NUCLEOTIDE SEQUENCE [LARGE SCALE GENOMIC DNA]</scope>
    <source>
        <strain evidence="9">CGMCC 1.9106</strain>
    </source>
</reference>
<evidence type="ECO:0000259" key="7">
    <source>
        <dbReference type="PROSITE" id="PS51900"/>
    </source>
</evidence>
<dbReference type="InterPro" id="IPR044068">
    <property type="entry name" value="CB"/>
</dbReference>
<keyword evidence="9" id="KW-1185">Reference proteome</keyword>
<comment type="caution">
    <text evidence="8">The sequence shown here is derived from an EMBL/GenBank/DDBJ whole genome shotgun (WGS) entry which is preliminary data.</text>
</comment>
<feature type="domain" description="Core-binding (CB)" evidence="7">
    <location>
        <begin position="57"/>
        <end position="136"/>
    </location>
</feature>
<dbReference type="SUPFAM" id="SSF56349">
    <property type="entry name" value="DNA breaking-rejoining enzymes"/>
    <property type="match status" value="1"/>
</dbReference>
<dbReference type="InterPro" id="IPR050808">
    <property type="entry name" value="Phage_Integrase"/>
</dbReference>
<name>A0ABW2GXD3_9ACTN</name>
<proteinExistence type="inferred from homology"/>
<dbReference type="Gene3D" id="1.10.150.130">
    <property type="match status" value="1"/>
</dbReference>
<dbReference type="Gene3D" id="1.10.443.10">
    <property type="entry name" value="Intergrase catalytic core"/>
    <property type="match status" value="1"/>
</dbReference>
<keyword evidence="2" id="KW-0229">DNA integration</keyword>
<dbReference type="Proteomes" id="UP001596392">
    <property type="component" value="Unassembled WGS sequence"/>
</dbReference>
<dbReference type="PROSITE" id="PS51900">
    <property type="entry name" value="CB"/>
    <property type="match status" value="1"/>
</dbReference>
<dbReference type="PANTHER" id="PTHR30629:SF2">
    <property type="entry name" value="PROPHAGE INTEGRASE INTS-RELATED"/>
    <property type="match status" value="1"/>
</dbReference>
<dbReference type="PANTHER" id="PTHR30629">
    <property type="entry name" value="PROPHAGE INTEGRASE"/>
    <property type="match status" value="1"/>
</dbReference>
<evidence type="ECO:0000259" key="6">
    <source>
        <dbReference type="PROSITE" id="PS51898"/>
    </source>
</evidence>
<evidence type="ECO:0000313" key="8">
    <source>
        <dbReference type="EMBL" id="MFC7243743.1"/>
    </source>
</evidence>
<dbReference type="InterPro" id="IPR011010">
    <property type="entry name" value="DNA_brk_join_enz"/>
</dbReference>
<dbReference type="RefSeq" id="WP_376806867.1">
    <property type="nucleotide sequence ID" value="NZ_JBHTAC010000013.1"/>
</dbReference>
<keyword evidence="4" id="KW-0233">DNA recombination</keyword>
<dbReference type="InterPro" id="IPR004107">
    <property type="entry name" value="Integrase_SAM-like_N"/>
</dbReference>
<evidence type="ECO:0000256" key="3">
    <source>
        <dbReference type="ARBA" id="ARBA00023125"/>
    </source>
</evidence>
<organism evidence="8 9">
    <name type="scientific">Catellatospora aurea</name>
    <dbReference type="NCBI Taxonomy" id="1337874"/>
    <lineage>
        <taxon>Bacteria</taxon>
        <taxon>Bacillati</taxon>
        <taxon>Actinomycetota</taxon>
        <taxon>Actinomycetes</taxon>
        <taxon>Micromonosporales</taxon>
        <taxon>Micromonosporaceae</taxon>
        <taxon>Catellatospora</taxon>
    </lineage>
</organism>
<comment type="similarity">
    <text evidence="1">Belongs to the 'phage' integrase family.</text>
</comment>
<evidence type="ECO:0000256" key="1">
    <source>
        <dbReference type="ARBA" id="ARBA00008857"/>
    </source>
</evidence>
<keyword evidence="3 5" id="KW-0238">DNA-binding</keyword>
<evidence type="ECO:0000256" key="2">
    <source>
        <dbReference type="ARBA" id="ARBA00022908"/>
    </source>
</evidence>
<accession>A0ABW2GXD3</accession>
<dbReference type="Pfam" id="PF00589">
    <property type="entry name" value="Phage_integrase"/>
    <property type="match status" value="1"/>
</dbReference>
<dbReference type="PROSITE" id="PS51898">
    <property type="entry name" value="TYR_RECOMBINASE"/>
    <property type="match status" value="1"/>
</dbReference>
<protein>
    <submittedName>
        <fullName evidence="8">Tyrosine-type recombinase/integrase</fullName>
    </submittedName>
</protein>